<feature type="region of interest" description="Disordered" evidence="1">
    <location>
        <begin position="67"/>
        <end position="88"/>
    </location>
</feature>
<accession>A0A7W0DK39</accession>
<evidence type="ECO:0000313" key="3">
    <source>
        <dbReference type="Proteomes" id="UP000545761"/>
    </source>
</evidence>
<comment type="caution">
    <text evidence="2">The sequence shown here is derived from an EMBL/GenBank/DDBJ whole genome shotgun (WGS) entry which is preliminary data.</text>
</comment>
<sequence>MGAGLSEFIGVADVLEVKPGRAGDAVPGVDLQPMPLALLMHHPHQRRVLLGLLRLAGEQVRQLAPGGFGSGLDRLGQPGAGQEPREHQVCDAMALSTAVRRQ</sequence>
<protein>
    <submittedName>
        <fullName evidence="2">Uncharacterized protein</fullName>
    </submittedName>
</protein>
<reference evidence="2 3" key="1">
    <citation type="submission" date="2020-07" db="EMBL/GenBank/DDBJ databases">
        <title>Streptomyces isolated from Indian soil.</title>
        <authorList>
            <person name="Mandal S."/>
            <person name="Maiti P.K."/>
        </authorList>
    </citation>
    <scope>NUCLEOTIDE SEQUENCE [LARGE SCALE GENOMIC DNA]</scope>
    <source>
        <strain evidence="2 3">PSKA28</strain>
    </source>
</reference>
<gene>
    <name evidence="2" type="ORF">H1D24_11985</name>
</gene>
<dbReference type="RefSeq" id="WP_181657448.1">
    <property type="nucleotide sequence ID" value="NZ_JACEHE010000006.1"/>
</dbReference>
<name>A0A7W0DK39_9ACTN</name>
<dbReference type="EMBL" id="JACEHE010000006">
    <property type="protein sequence ID" value="MBA2946511.1"/>
    <property type="molecule type" value="Genomic_DNA"/>
</dbReference>
<evidence type="ECO:0000256" key="1">
    <source>
        <dbReference type="SAM" id="MobiDB-lite"/>
    </source>
</evidence>
<proteinExistence type="predicted"/>
<dbReference type="Proteomes" id="UP000545761">
    <property type="component" value="Unassembled WGS sequence"/>
</dbReference>
<organism evidence="2 3">
    <name type="scientific">Streptomyces himalayensis subsp. himalayensis</name>
    <dbReference type="NCBI Taxonomy" id="2756131"/>
    <lineage>
        <taxon>Bacteria</taxon>
        <taxon>Bacillati</taxon>
        <taxon>Actinomycetota</taxon>
        <taxon>Actinomycetes</taxon>
        <taxon>Kitasatosporales</taxon>
        <taxon>Streptomycetaceae</taxon>
        <taxon>Streptomyces</taxon>
        <taxon>Streptomyces himalayensis</taxon>
    </lineage>
</organism>
<dbReference type="AlphaFoldDB" id="A0A7W0DK39"/>
<evidence type="ECO:0000313" key="2">
    <source>
        <dbReference type="EMBL" id="MBA2946511.1"/>
    </source>
</evidence>